<dbReference type="PROSITE" id="PS51643">
    <property type="entry name" value="HD_CAS3"/>
    <property type="match status" value="1"/>
</dbReference>
<dbReference type="RefSeq" id="WP_224607311.1">
    <property type="nucleotide sequence ID" value="NZ_JAIQXV010000006.1"/>
</dbReference>
<organism evidence="12 13">
    <name type="scientific">Deinococcus multiflagellatus</name>
    <dbReference type="NCBI Taxonomy" id="1656887"/>
    <lineage>
        <taxon>Bacteria</taxon>
        <taxon>Thermotogati</taxon>
        <taxon>Deinococcota</taxon>
        <taxon>Deinococci</taxon>
        <taxon>Deinococcales</taxon>
        <taxon>Deinococcaceae</taxon>
        <taxon>Deinococcus</taxon>
    </lineage>
</organism>
<dbReference type="Pfam" id="PF22590">
    <property type="entry name" value="Cas3-like_C_2"/>
    <property type="match status" value="1"/>
</dbReference>
<evidence type="ECO:0000259" key="11">
    <source>
        <dbReference type="PROSITE" id="PS51643"/>
    </source>
</evidence>
<dbReference type="SUPFAM" id="SSF109604">
    <property type="entry name" value="HD-domain/PDEase-like"/>
    <property type="match status" value="1"/>
</dbReference>
<evidence type="ECO:0000256" key="6">
    <source>
        <dbReference type="ARBA" id="ARBA00022801"/>
    </source>
</evidence>
<dbReference type="Proteomes" id="UP001596317">
    <property type="component" value="Unassembled WGS sequence"/>
</dbReference>
<dbReference type="InterPro" id="IPR027417">
    <property type="entry name" value="P-loop_NTPase"/>
</dbReference>
<dbReference type="InterPro" id="IPR038257">
    <property type="entry name" value="CRISPR-assoc_Cas3_HD_sf"/>
</dbReference>
<dbReference type="Pfam" id="PF18019">
    <property type="entry name" value="Cas3_HD"/>
    <property type="match status" value="1"/>
</dbReference>
<dbReference type="NCBIfam" id="TIGR01596">
    <property type="entry name" value="cas3_HD"/>
    <property type="match status" value="1"/>
</dbReference>
<dbReference type="InterPro" id="IPR011545">
    <property type="entry name" value="DEAD/DEAH_box_helicase_dom"/>
</dbReference>
<dbReference type="Gene3D" id="1.10.3210.30">
    <property type="match status" value="1"/>
</dbReference>
<keyword evidence="7" id="KW-0347">Helicase</keyword>
<feature type="domain" description="HD Cas3-type" evidence="11">
    <location>
        <begin position="16"/>
        <end position="184"/>
    </location>
</feature>
<dbReference type="SMART" id="SM00487">
    <property type="entry name" value="DEXDc"/>
    <property type="match status" value="1"/>
</dbReference>
<dbReference type="InterPro" id="IPR014001">
    <property type="entry name" value="Helicase_ATP-bd"/>
</dbReference>
<evidence type="ECO:0000313" key="12">
    <source>
        <dbReference type="EMBL" id="MFC6663404.1"/>
    </source>
</evidence>
<evidence type="ECO:0000256" key="10">
    <source>
        <dbReference type="SAM" id="MobiDB-lite"/>
    </source>
</evidence>
<protein>
    <submittedName>
        <fullName evidence="12">CRISPR-associated helicase Cas3</fullName>
    </submittedName>
</protein>
<name>A0ABW1ZSC0_9DEIO</name>
<reference evidence="13" key="1">
    <citation type="journal article" date="2019" name="Int. J. Syst. Evol. Microbiol.">
        <title>The Global Catalogue of Microorganisms (GCM) 10K type strain sequencing project: providing services to taxonomists for standard genome sequencing and annotation.</title>
        <authorList>
            <consortium name="The Broad Institute Genomics Platform"/>
            <consortium name="The Broad Institute Genome Sequencing Center for Infectious Disease"/>
            <person name="Wu L."/>
            <person name="Ma J."/>
        </authorList>
    </citation>
    <scope>NUCLEOTIDE SEQUENCE [LARGE SCALE GENOMIC DNA]</scope>
    <source>
        <strain evidence="13">CCUG 63830</strain>
    </source>
</reference>
<keyword evidence="8" id="KW-0067">ATP-binding</keyword>
<keyword evidence="13" id="KW-1185">Reference proteome</keyword>
<comment type="caution">
    <text evidence="12">The sequence shown here is derived from an EMBL/GenBank/DDBJ whole genome shotgun (WGS) entry which is preliminary data.</text>
</comment>
<dbReference type="Gene3D" id="3.40.50.300">
    <property type="entry name" value="P-loop containing nucleotide triphosphate hydrolases"/>
    <property type="match status" value="2"/>
</dbReference>
<evidence type="ECO:0000256" key="3">
    <source>
        <dbReference type="ARBA" id="ARBA00022722"/>
    </source>
</evidence>
<evidence type="ECO:0000256" key="5">
    <source>
        <dbReference type="ARBA" id="ARBA00022741"/>
    </source>
</evidence>
<dbReference type="InterPro" id="IPR054712">
    <property type="entry name" value="Cas3-like_dom"/>
</dbReference>
<keyword evidence="5" id="KW-0547">Nucleotide-binding</keyword>
<comment type="similarity">
    <text evidence="2">In the central section; belongs to the CRISPR-associated helicase Cas3 family.</text>
</comment>
<evidence type="ECO:0000256" key="2">
    <source>
        <dbReference type="ARBA" id="ARBA00009046"/>
    </source>
</evidence>
<dbReference type="SUPFAM" id="SSF52540">
    <property type="entry name" value="P-loop containing nucleoside triphosphate hydrolases"/>
    <property type="match status" value="1"/>
</dbReference>
<evidence type="ECO:0000256" key="8">
    <source>
        <dbReference type="ARBA" id="ARBA00022840"/>
    </source>
</evidence>
<evidence type="ECO:0000256" key="1">
    <source>
        <dbReference type="ARBA" id="ARBA00006847"/>
    </source>
</evidence>
<dbReference type="InterPro" id="IPR006474">
    <property type="entry name" value="Helicase_Cas3_CRISPR-ass_core"/>
</dbReference>
<sequence>MTWTGDYWAHTPSEGSGGKPHDLKKHLLDTAQRARTYAEVFGAGNLAYLLGIWHDLGKYNPEFQQYLRDAQAAEERGEDLGRKGPPHAIWGATLLLSRLAEHPQRTTFMLPVLGHHAGLEDAGEGEEKIAAEPDFAERMDAMAQAIKTFSLYPAGAPEKVPEAPLKQELFTRMVTSALVDADFLDTEFHFGEERPRARQYDLDIPALWERFDAGRKRLLEKQRLSGKETAAEVQAVRDEVYAECLKAATGAPGIYRLTVPTGGGKTLSGLAFALKHALHNELRRVIVAIPFTSIIDQNAEVYRDVLGVDAVLEHHSAVQPADNRAERQDAHTLRLQLAAENWDVPLVCTTFVQLFESLFARKTSKLRKLHRVARSVLVLDEVQTLPPELRGPTLDVLRTLVDDYGVSVVLCTATQPAFEADALTDAFKGSLQTEIVPQYADHFEKLKRVEYSLHSHYPQPVPWEALTQELKAEPRILTILNTRRDALSLLRSLQKEKAKHLFHLSTLMCGAHRKDVLNTINERLKQKDEVRLVSTQVVEAGVDLDFPVVYRALAPLDRIIQAAGRCNRNGNGPHKGRLVLFQTVSGKAPRGPYQQGIEKARTILETVKDIDHELNGTDILRRYFSDLYADVLPDQPGVQSLRRQQEFRKVAQAYRLIENDTVSVIVPYRDFQRALEQWQRFPSRKSWRALQPYVVSIYTHEARQLEKAHAIRELEENIYLLEATGSYDSLVGLPIDRDPADLIYMAGGSNVL</sequence>
<evidence type="ECO:0000256" key="4">
    <source>
        <dbReference type="ARBA" id="ARBA00022723"/>
    </source>
</evidence>
<dbReference type="CDD" id="cd17930">
    <property type="entry name" value="DEXHc_cas3"/>
    <property type="match status" value="1"/>
</dbReference>
<dbReference type="NCBIfam" id="TIGR01587">
    <property type="entry name" value="cas3_core"/>
    <property type="match status" value="1"/>
</dbReference>
<accession>A0ABW1ZSC0</accession>
<dbReference type="EMBL" id="JBHSWB010000003">
    <property type="protein sequence ID" value="MFC6663404.1"/>
    <property type="molecule type" value="Genomic_DNA"/>
</dbReference>
<comment type="similarity">
    <text evidence="1">In the N-terminal section; belongs to the CRISPR-associated nuclease Cas3-HD family.</text>
</comment>
<dbReference type="Pfam" id="PF00270">
    <property type="entry name" value="DEAD"/>
    <property type="match status" value="1"/>
</dbReference>
<keyword evidence="9" id="KW-0051">Antiviral defense</keyword>
<keyword evidence="4" id="KW-0479">Metal-binding</keyword>
<gene>
    <name evidence="12" type="primary">cas3</name>
    <name evidence="12" type="ORF">ACFP90_25575</name>
</gene>
<keyword evidence="6" id="KW-0378">Hydrolase</keyword>
<feature type="region of interest" description="Disordered" evidence="10">
    <location>
        <begin position="1"/>
        <end position="21"/>
    </location>
</feature>
<proteinExistence type="inferred from homology"/>
<keyword evidence="3" id="KW-0540">Nuclease</keyword>
<evidence type="ECO:0000313" key="13">
    <source>
        <dbReference type="Proteomes" id="UP001596317"/>
    </source>
</evidence>
<dbReference type="CDD" id="cd09641">
    <property type="entry name" value="Cas3''_I"/>
    <property type="match status" value="1"/>
</dbReference>
<dbReference type="InterPro" id="IPR006483">
    <property type="entry name" value="CRISPR-assoc_Cas3_HD"/>
</dbReference>
<evidence type="ECO:0000256" key="9">
    <source>
        <dbReference type="ARBA" id="ARBA00023118"/>
    </source>
</evidence>
<evidence type="ECO:0000256" key="7">
    <source>
        <dbReference type="ARBA" id="ARBA00022806"/>
    </source>
</evidence>